<dbReference type="HOGENOM" id="CLU_037162_16_2_9"/>
<dbReference type="InterPro" id="IPR020084">
    <property type="entry name" value="NUDIX_hydrolase_CS"/>
</dbReference>
<dbReference type="RefSeq" id="WP_013623529.1">
    <property type="nucleotide sequence ID" value="NC_015172.1"/>
</dbReference>
<accession>F0SWW8</accession>
<evidence type="ECO:0000313" key="6">
    <source>
        <dbReference type="Proteomes" id="UP000007488"/>
    </source>
</evidence>
<dbReference type="Gene3D" id="3.90.79.10">
    <property type="entry name" value="Nucleoside Triphosphate Pyrophosphohydrolase"/>
    <property type="match status" value="1"/>
</dbReference>
<sequence>MAFAQNEFRYCPLCSALLEYNIIEDKRRLKCPVCGYTHWGEFSLGVGGVIVKNNKGLLVQRAYHPGKGRWTIPGGFVEQDEKIEHAVVREIREETGLITQPVTIIAIKDRPEDLPGVKHDIYIVFLMELLGGELKPDPAEVSAVGFFAPEQCSDFNAAPLSVDMIEKAIKYTKPGPANPGFIRKDTISMVGSLTTLFTLPE</sequence>
<dbReference type="Pfam" id="PF00293">
    <property type="entry name" value="NUDIX"/>
    <property type="match status" value="1"/>
</dbReference>
<evidence type="ECO:0000313" key="5">
    <source>
        <dbReference type="EMBL" id="ADY54658.1"/>
    </source>
</evidence>
<feature type="domain" description="Nudix hydrolase" evidence="4">
    <location>
        <begin position="41"/>
        <end position="170"/>
    </location>
</feature>
<dbReference type="InterPro" id="IPR020476">
    <property type="entry name" value="Nudix_hydrolase"/>
</dbReference>
<dbReference type="AlphaFoldDB" id="F0SWW8"/>
<dbReference type="OrthoDB" id="9786141at2"/>
<dbReference type="PROSITE" id="PS00893">
    <property type="entry name" value="NUDIX_BOX"/>
    <property type="match status" value="1"/>
</dbReference>
<dbReference type="InterPro" id="IPR000086">
    <property type="entry name" value="NUDIX_hydrolase_dom"/>
</dbReference>
<dbReference type="PANTHER" id="PTHR43736">
    <property type="entry name" value="ADP-RIBOSE PYROPHOSPHATASE"/>
    <property type="match status" value="1"/>
</dbReference>
<protein>
    <submittedName>
        <fullName evidence="5">NUDIX hydrolase</fullName>
    </submittedName>
</protein>
<dbReference type="InterPro" id="IPR015797">
    <property type="entry name" value="NUDIX_hydrolase-like_dom_sf"/>
</dbReference>
<evidence type="ECO:0000256" key="2">
    <source>
        <dbReference type="ARBA" id="ARBA00022801"/>
    </source>
</evidence>
<reference evidence="5 6" key="1">
    <citation type="journal article" date="2011" name="Stand. Genomic Sci.">
        <title>Complete genome sequence of Syntrophobotulus glycolicus type strain (FlGlyR).</title>
        <authorList>
            <person name="Han C."/>
            <person name="Mwirichia R."/>
            <person name="Chertkov O."/>
            <person name="Held B."/>
            <person name="Lapidus A."/>
            <person name="Nolan M."/>
            <person name="Lucas S."/>
            <person name="Hammon N."/>
            <person name="Deshpande S."/>
            <person name="Cheng J.F."/>
            <person name="Tapia R."/>
            <person name="Goodwin L."/>
            <person name="Pitluck S."/>
            <person name="Huntemann M."/>
            <person name="Liolios K."/>
            <person name="Ivanova N."/>
            <person name="Pagani I."/>
            <person name="Mavromatis K."/>
            <person name="Ovchinikova G."/>
            <person name="Pati A."/>
            <person name="Chen A."/>
            <person name="Palaniappan K."/>
            <person name="Land M."/>
            <person name="Hauser L."/>
            <person name="Brambilla E.M."/>
            <person name="Rohde M."/>
            <person name="Spring S."/>
            <person name="Sikorski J."/>
            <person name="Goker M."/>
            <person name="Woyke T."/>
            <person name="Bristow J."/>
            <person name="Eisen J.A."/>
            <person name="Markowitz V."/>
            <person name="Hugenholtz P."/>
            <person name="Kyrpides N.C."/>
            <person name="Klenk H.P."/>
            <person name="Detter J.C."/>
        </authorList>
    </citation>
    <scope>NUCLEOTIDE SEQUENCE [LARGE SCALE GENOMIC DNA]</scope>
    <source>
        <strain evidence="6">DSM 8271 / FlGlyR</strain>
    </source>
</reference>
<dbReference type="eggNOG" id="COG1051">
    <property type="taxonomic scope" value="Bacteria"/>
</dbReference>
<proteinExistence type="inferred from homology"/>
<dbReference type="EMBL" id="CP002547">
    <property type="protein sequence ID" value="ADY54658.1"/>
    <property type="molecule type" value="Genomic_DNA"/>
</dbReference>
<dbReference type="CDD" id="cd20335">
    <property type="entry name" value="BRcat_RBR"/>
    <property type="match status" value="1"/>
</dbReference>
<comment type="similarity">
    <text evidence="1 3">Belongs to the Nudix hydrolase family.</text>
</comment>
<dbReference type="Proteomes" id="UP000007488">
    <property type="component" value="Chromosome"/>
</dbReference>
<evidence type="ECO:0000256" key="3">
    <source>
        <dbReference type="RuleBase" id="RU003476"/>
    </source>
</evidence>
<dbReference type="CDD" id="cd04691">
    <property type="entry name" value="NUDIX_ADPRase"/>
    <property type="match status" value="1"/>
</dbReference>
<dbReference type="PRINTS" id="PR00502">
    <property type="entry name" value="NUDIXFAMILY"/>
</dbReference>
<evidence type="ECO:0000256" key="1">
    <source>
        <dbReference type="ARBA" id="ARBA00005582"/>
    </source>
</evidence>
<dbReference type="SUPFAM" id="SSF55811">
    <property type="entry name" value="Nudix"/>
    <property type="match status" value="1"/>
</dbReference>
<dbReference type="PROSITE" id="PS51462">
    <property type="entry name" value="NUDIX"/>
    <property type="match status" value="1"/>
</dbReference>
<gene>
    <name evidence="5" type="ordered locus">Sgly_0291</name>
</gene>
<dbReference type="PANTHER" id="PTHR43736:SF1">
    <property type="entry name" value="DIHYDRONEOPTERIN TRIPHOSPHATE DIPHOSPHATASE"/>
    <property type="match status" value="1"/>
</dbReference>
<reference evidence="6" key="2">
    <citation type="submission" date="2011-02" db="EMBL/GenBank/DDBJ databases">
        <title>The complete genome of Syntrophobotulus glycolicus DSM 8271.</title>
        <authorList>
            <person name="Lucas S."/>
            <person name="Copeland A."/>
            <person name="Lapidus A."/>
            <person name="Bruce D."/>
            <person name="Goodwin L."/>
            <person name="Pitluck S."/>
            <person name="Kyrpides N."/>
            <person name="Mavromatis K."/>
            <person name="Pagani I."/>
            <person name="Ivanova N."/>
            <person name="Mikhailova N."/>
            <person name="Chertkov O."/>
            <person name="Held B."/>
            <person name="Detter J.C."/>
            <person name="Tapia R."/>
            <person name="Han C."/>
            <person name="Land M."/>
            <person name="Hauser L."/>
            <person name="Markowitz V."/>
            <person name="Cheng J.-F."/>
            <person name="Hugenholtz P."/>
            <person name="Woyke T."/>
            <person name="Wu D."/>
            <person name="Spring S."/>
            <person name="Schroeder M."/>
            <person name="Brambilla E."/>
            <person name="Klenk H.-P."/>
            <person name="Eisen J.A."/>
        </authorList>
    </citation>
    <scope>NUCLEOTIDE SEQUENCE [LARGE SCALE GENOMIC DNA]</scope>
    <source>
        <strain evidence="6">DSM 8271 / FlGlyR</strain>
    </source>
</reference>
<evidence type="ECO:0000259" key="4">
    <source>
        <dbReference type="PROSITE" id="PS51462"/>
    </source>
</evidence>
<dbReference type="KEGG" id="sgy:Sgly_0291"/>
<keyword evidence="6" id="KW-1185">Reference proteome</keyword>
<dbReference type="GO" id="GO:0016787">
    <property type="term" value="F:hydrolase activity"/>
    <property type="evidence" value="ECO:0007669"/>
    <property type="project" value="UniProtKB-KW"/>
</dbReference>
<dbReference type="STRING" id="645991.Sgly_0291"/>
<keyword evidence="2 3" id="KW-0378">Hydrolase</keyword>
<name>F0SWW8_SYNGF</name>
<organism evidence="5 6">
    <name type="scientific">Syntrophobotulus glycolicus (strain DSM 8271 / FlGlyR)</name>
    <dbReference type="NCBI Taxonomy" id="645991"/>
    <lineage>
        <taxon>Bacteria</taxon>
        <taxon>Bacillati</taxon>
        <taxon>Bacillota</taxon>
        <taxon>Clostridia</taxon>
        <taxon>Eubacteriales</taxon>
        <taxon>Desulfitobacteriaceae</taxon>
        <taxon>Syntrophobotulus</taxon>
    </lineage>
</organism>